<dbReference type="EMBL" id="JABTEG010000002">
    <property type="protein sequence ID" value="KAG4305843.1"/>
    <property type="molecule type" value="Genomic_DNA"/>
</dbReference>
<accession>A0ACB7CFV3</accession>
<reference evidence="1 2" key="1">
    <citation type="journal article" date="2021" name="Commun. Biol.">
        <title>Genomic insights into the host specific adaptation of the Pneumocystis genus.</title>
        <authorList>
            <person name="Cisse O.H."/>
            <person name="Ma L."/>
            <person name="Dekker J.P."/>
            <person name="Khil P.P."/>
            <person name="Youn J.-H."/>
            <person name="Brenchley J.M."/>
            <person name="Blair R."/>
            <person name="Pahar B."/>
            <person name="Chabe M."/>
            <person name="Van Rompay K.K.A."/>
            <person name="Keesler R."/>
            <person name="Sukura A."/>
            <person name="Hirsch V."/>
            <person name="Kutty G."/>
            <person name="Liu Y."/>
            <person name="Peng L."/>
            <person name="Chen J."/>
            <person name="Song J."/>
            <person name="Weissenbacher-Lang C."/>
            <person name="Xu J."/>
            <person name="Upham N.S."/>
            <person name="Stajich J.E."/>
            <person name="Cuomo C.A."/>
            <person name="Cushion M.T."/>
            <person name="Kovacs J.A."/>
        </authorList>
    </citation>
    <scope>NUCLEOTIDE SEQUENCE [LARGE SCALE GENOMIC DNA]</scope>
    <source>
        <strain evidence="1 2">RABM</strain>
    </source>
</reference>
<evidence type="ECO:0000313" key="2">
    <source>
        <dbReference type="Proteomes" id="UP000768646"/>
    </source>
</evidence>
<protein>
    <submittedName>
        <fullName evidence="1">Uncharacterized protein</fullName>
    </submittedName>
</protein>
<proteinExistence type="predicted"/>
<dbReference type="Proteomes" id="UP000768646">
    <property type="component" value="Unassembled WGS sequence"/>
</dbReference>
<evidence type="ECO:0000313" key="1">
    <source>
        <dbReference type="EMBL" id="KAG4305843.1"/>
    </source>
</evidence>
<organism evidence="1 2">
    <name type="scientific">Pneumocystis oryctolagi</name>
    <dbReference type="NCBI Taxonomy" id="42067"/>
    <lineage>
        <taxon>Eukaryota</taxon>
        <taxon>Fungi</taxon>
        <taxon>Dikarya</taxon>
        <taxon>Ascomycota</taxon>
        <taxon>Taphrinomycotina</taxon>
        <taxon>Pneumocystomycetes</taxon>
        <taxon>Pneumocystaceae</taxon>
        <taxon>Pneumocystis</taxon>
    </lineage>
</organism>
<gene>
    <name evidence="1" type="ORF">PORY_000753</name>
</gene>
<sequence length="348" mass="41623">MSAGFYKGISSEQDTRFTNAEKKLLKNTKFPDEFSVKVDMDKVNLSVMKPWITQKVIDLLGFEDDVVINFAFQMIESTRFPDPKRIQINLTGFLEKKASLFTKELWALLQSAQQSIGGIPAKFVEEKKAELQIKKLEEKRLSEELRKQKENDRKNDEKINAIRERERKSRRSSYSRNESRSRSRNMYNERRSQKNDRSRSRNRRAYDDRRRSRRTSRSSSRDRHLYNDRYYKEDRSCSRNRNSYDKRHRKNREFSQDRDSVDRKESSYRRERSRSWDRHSHSRKYQRDRSSHNSSRVRYKHKSHDNDSSKTPISKSNEDSCYGSTSSSEGSHQKYTSSEIRSPKRSSS</sequence>
<comment type="caution">
    <text evidence="1">The sequence shown here is derived from an EMBL/GenBank/DDBJ whole genome shotgun (WGS) entry which is preliminary data.</text>
</comment>
<name>A0ACB7CFV3_9ASCO</name>
<keyword evidence="2" id="KW-1185">Reference proteome</keyword>